<feature type="region of interest" description="Disordered" evidence="6">
    <location>
        <begin position="279"/>
        <end position="361"/>
    </location>
</feature>
<dbReference type="GO" id="GO:0033819">
    <property type="term" value="F:lipoyl(octanoyl) transferase activity"/>
    <property type="evidence" value="ECO:0007669"/>
    <property type="project" value="UniProtKB-EC"/>
</dbReference>
<keyword evidence="5" id="KW-0963">Cytoplasm</keyword>
<dbReference type="UniPathway" id="UPA00538">
    <property type="reaction ID" value="UER00592"/>
</dbReference>
<dbReference type="AlphaFoldDB" id="A0A285LPY2"/>
<evidence type="ECO:0000259" key="7">
    <source>
        <dbReference type="PROSITE" id="PS51733"/>
    </source>
</evidence>
<keyword evidence="9" id="KW-1185">Reference proteome</keyword>
<dbReference type="NCBIfam" id="TIGR00214">
    <property type="entry name" value="lipB"/>
    <property type="match status" value="1"/>
</dbReference>
<dbReference type="PANTHER" id="PTHR10993">
    <property type="entry name" value="OCTANOYLTRANSFERASE"/>
    <property type="match status" value="1"/>
</dbReference>
<feature type="binding site" evidence="5">
    <location>
        <begin position="192"/>
        <end position="194"/>
    </location>
    <ligand>
        <name>substrate</name>
    </ligand>
</feature>
<comment type="pathway">
    <text evidence="1 5">Protein modification; protein lipoylation via endogenous pathway; protein N(6)-(lipoyl)lysine from octanoyl-[acyl-carrier-protein]: step 1/2.</text>
</comment>
<dbReference type="HAMAP" id="MF_00013">
    <property type="entry name" value="LipB"/>
    <property type="match status" value="1"/>
</dbReference>
<evidence type="ECO:0000256" key="5">
    <source>
        <dbReference type="HAMAP-Rule" id="MF_00013"/>
    </source>
</evidence>
<evidence type="ECO:0000256" key="3">
    <source>
        <dbReference type="ARBA" id="ARBA00023315"/>
    </source>
</evidence>
<evidence type="ECO:0000313" key="8">
    <source>
        <dbReference type="EMBL" id="SNY86137.1"/>
    </source>
</evidence>
<comment type="subcellular location">
    <subcellularLocation>
        <location evidence="5">Cytoplasm</location>
    </subcellularLocation>
</comment>
<accession>A0A285LPY2</accession>
<dbReference type="SUPFAM" id="SSF55681">
    <property type="entry name" value="Class II aaRS and biotin synthetases"/>
    <property type="match status" value="1"/>
</dbReference>
<comment type="function">
    <text evidence="4 5">Catalyzes the transfer of endogenously produced octanoic acid from octanoyl-acyl-carrier-protein onto the lipoyl domains of lipoate-dependent enzymes. Lipoyl-ACP can also act as a substrate although octanoyl-ACP is likely to be the physiological substrate.</text>
</comment>
<evidence type="ECO:0000256" key="4">
    <source>
        <dbReference type="ARBA" id="ARBA00024732"/>
    </source>
</evidence>
<dbReference type="GO" id="GO:0016874">
    <property type="term" value="F:ligase activity"/>
    <property type="evidence" value="ECO:0007669"/>
    <property type="project" value="UniProtKB-KW"/>
</dbReference>
<reference evidence="8 9" key="1">
    <citation type="submission" date="2017-09" db="EMBL/GenBank/DDBJ databases">
        <authorList>
            <person name="Ehlers B."/>
            <person name="Leendertz F.H."/>
        </authorList>
    </citation>
    <scope>NUCLEOTIDE SEQUENCE [LARGE SCALE GENOMIC DNA]</scope>
    <source>
        <strain evidence="8 9">DSM 45537</strain>
    </source>
</reference>
<keyword evidence="8" id="KW-0436">Ligase</keyword>
<sequence>MSPSLCGRPDARRRPASLWHTAHRVPDERATAGRTVNGVNDTRTTWSARFDRTPIVVEDLGLIDYHSAWDLQRSIAAERAEGLGSDRLLLLEHPSVYTAGRRTEEADLPIDGSPVVQVDRGGKITWHGPGQLVGYPIIRLAEPVDVVQYVRRLEEALISVCTELGLTVGRVDGRSGVWLPANDWSPERKIAAIGVRVQRGVALHGLSFNCNSMDGFGAIVPCGIRDAGVTTLTRELGREVTVAEIKPMVADAIVRALNGDLPVSDHDINRTAAVPAHRTTADAKAADGAGVPEADSATPTGSTADVKVADNGTEPAGMSTMPHTARRTDPARAADSATNAPHRTAPSTPAAADTRGVRSIK</sequence>
<name>A0A285LPY2_9NOCA</name>
<dbReference type="EMBL" id="OBEG01000003">
    <property type="protein sequence ID" value="SNY86137.1"/>
    <property type="molecule type" value="Genomic_DNA"/>
</dbReference>
<dbReference type="Pfam" id="PF21948">
    <property type="entry name" value="LplA-B_cat"/>
    <property type="match status" value="1"/>
</dbReference>
<feature type="binding site" evidence="5">
    <location>
        <begin position="120"/>
        <end position="127"/>
    </location>
    <ligand>
        <name>substrate</name>
    </ligand>
</feature>
<dbReference type="InterPro" id="IPR020605">
    <property type="entry name" value="Octanoyltransferase_CS"/>
</dbReference>
<dbReference type="PANTHER" id="PTHR10993:SF7">
    <property type="entry name" value="LIPOYLTRANSFERASE 2, MITOCHONDRIAL-RELATED"/>
    <property type="match status" value="1"/>
</dbReference>
<dbReference type="GO" id="GO:0009249">
    <property type="term" value="P:protein lipoylation"/>
    <property type="evidence" value="ECO:0007669"/>
    <property type="project" value="InterPro"/>
</dbReference>
<protein>
    <recommendedName>
        <fullName evidence="5">Octanoyltransferase</fullName>
        <ecNumber evidence="5">2.3.1.181</ecNumber>
    </recommendedName>
    <alternativeName>
        <fullName evidence="5">Lipoate-protein ligase B</fullName>
    </alternativeName>
    <alternativeName>
        <fullName evidence="5">Lipoyl/octanoyl transferase</fullName>
    </alternativeName>
    <alternativeName>
        <fullName evidence="5">Octanoyl-[acyl-carrier-protein]-protein N-octanoyltransferase</fullName>
    </alternativeName>
</protein>
<comment type="catalytic activity">
    <reaction evidence="5">
        <text>octanoyl-[ACP] + L-lysyl-[protein] = N(6)-octanoyl-L-lysyl-[protein] + holo-[ACP] + H(+)</text>
        <dbReference type="Rhea" id="RHEA:17665"/>
        <dbReference type="Rhea" id="RHEA-COMP:9636"/>
        <dbReference type="Rhea" id="RHEA-COMP:9685"/>
        <dbReference type="Rhea" id="RHEA-COMP:9752"/>
        <dbReference type="Rhea" id="RHEA-COMP:9928"/>
        <dbReference type="ChEBI" id="CHEBI:15378"/>
        <dbReference type="ChEBI" id="CHEBI:29969"/>
        <dbReference type="ChEBI" id="CHEBI:64479"/>
        <dbReference type="ChEBI" id="CHEBI:78463"/>
        <dbReference type="ChEBI" id="CHEBI:78809"/>
        <dbReference type="EC" id="2.3.1.181"/>
    </reaction>
</comment>
<keyword evidence="3 5" id="KW-0012">Acyltransferase</keyword>
<comment type="miscellaneous">
    <text evidence="5">In the reaction, the free carboxyl group of octanoic acid is attached via an amide linkage to the epsilon-amino group of a specific lysine residue of lipoyl domains of lipoate-dependent enzymes.</text>
</comment>
<dbReference type="PROSITE" id="PS51733">
    <property type="entry name" value="BPL_LPL_CATALYTIC"/>
    <property type="match status" value="1"/>
</dbReference>
<keyword evidence="2 5" id="KW-0808">Transferase</keyword>
<feature type="site" description="Lowers pKa of active site Cys" evidence="5">
    <location>
        <position position="189"/>
    </location>
</feature>
<dbReference type="InterPro" id="IPR045864">
    <property type="entry name" value="aa-tRNA-synth_II/BPL/LPL"/>
</dbReference>
<dbReference type="Gene3D" id="3.30.930.10">
    <property type="entry name" value="Bira Bifunctional Protein, Domain 2"/>
    <property type="match status" value="1"/>
</dbReference>
<proteinExistence type="inferred from homology"/>
<dbReference type="CDD" id="cd16444">
    <property type="entry name" value="LipB"/>
    <property type="match status" value="1"/>
</dbReference>
<dbReference type="GO" id="GO:0005737">
    <property type="term" value="C:cytoplasm"/>
    <property type="evidence" value="ECO:0007669"/>
    <property type="project" value="UniProtKB-SubCell"/>
</dbReference>
<evidence type="ECO:0000256" key="1">
    <source>
        <dbReference type="ARBA" id="ARBA00004821"/>
    </source>
</evidence>
<dbReference type="PROSITE" id="PS01313">
    <property type="entry name" value="LIPB"/>
    <property type="match status" value="1"/>
</dbReference>
<comment type="similarity">
    <text evidence="5">Belongs to the LipB family.</text>
</comment>
<dbReference type="InterPro" id="IPR000544">
    <property type="entry name" value="Octanoyltransferase"/>
</dbReference>
<feature type="domain" description="BPL/LPL catalytic" evidence="7">
    <location>
        <begin position="82"/>
        <end position="261"/>
    </location>
</feature>
<evidence type="ECO:0000313" key="9">
    <source>
        <dbReference type="Proteomes" id="UP000219565"/>
    </source>
</evidence>
<dbReference type="InterPro" id="IPR004143">
    <property type="entry name" value="BPL_LPL_catalytic"/>
</dbReference>
<feature type="binding site" evidence="5">
    <location>
        <begin position="205"/>
        <end position="207"/>
    </location>
    <ligand>
        <name>substrate</name>
    </ligand>
</feature>
<evidence type="ECO:0000256" key="6">
    <source>
        <dbReference type="SAM" id="MobiDB-lite"/>
    </source>
</evidence>
<dbReference type="EC" id="2.3.1.181" evidence="5"/>
<dbReference type="NCBIfam" id="NF010925">
    <property type="entry name" value="PRK14345.1"/>
    <property type="match status" value="1"/>
</dbReference>
<evidence type="ECO:0000256" key="2">
    <source>
        <dbReference type="ARBA" id="ARBA00022679"/>
    </source>
</evidence>
<dbReference type="STRING" id="1379680.GCA_001612615_03259"/>
<dbReference type="Proteomes" id="UP000219565">
    <property type="component" value="Unassembled WGS sequence"/>
</dbReference>
<feature type="active site" description="Acyl-thioester intermediate" evidence="5">
    <location>
        <position position="222"/>
    </location>
</feature>
<gene>
    <name evidence="5" type="primary">lipB</name>
    <name evidence="8" type="ORF">SAMN04244553_3808</name>
</gene>
<organism evidence="8 9">
    <name type="scientific">Nocardia amikacinitolerans</name>
    <dbReference type="NCBI Taxonomy" id="756689"/>
    <lineage>
        <taxon>Bacteria</taxon>
        <taxon>Bacillati</taxon>
        <taxon>Actinomycetota</taxon>
        <taxon>Actinomycetes</taxon>
        <taxon>Mycobacteriales</taxon>
        <taxon>Nocardiaceae</taxon>
        <taxon>Nocardia</taxon>
    </lineage>
</organism>